<feature type="region of interest" description="Disordered" evidence="21">
    <location>
        <begin position="30"/>
        <end position="73"/>
    </location>
</feature>
<dbReference type="Pfam" id="PF13087">
    <property type="entry name" value="AAA_12"/>
    <property type="match status" value="1"/>
</dbReference>
<evidence type="ECO:0000256" key="15">
    <source>
        <dbReference type="ARBA" id="ARBA00023014"/>
    </source>
</evidence>
<evidence type="ECO:0000256" key="1">
    <source>
        <dbReference type="ARBA" id="ARBA00001966"/>
    </source>
</evidence>
<sequence length="1219" mass="136128">MSRLHPSEQEEVDFMKDLLAGLGPDDSFWNATLTPDSSPVKKMTSPKTPIRSAKHTCIKSPIKPPKPPPTASRLEDTEAEELMNGVEDWDWDMSYELSPKKLSPKKNKASPMKPQPPKAKSYIRETCTRCVVETVGETEVNGKLSKQLVVKVSPTEELRSVILNDDWASTDVREGDTINVLGEFIPLTESSSLMTSSIVISSKKNNLILHPDVLVTATALSTAAHCRRKALLSGLIRSSTDMTPSLVWGNMLHTVFQTCLAARRWDDRWIDQQIDEVVRSNLADLVRIEMNVEMGRSQVKARAKGIQTFFERYLSDDPKSEAVISNTRASHGQTTLLAITDLLDVEEDIWSPTYGLKGKIDATLQTTISEKTFLSPKPTLTHGPKPLEIKTGRSVGMLEHRAQTMLYTLLAQERYGMEVSSGLLFYTQHEDVVQVPQSQIELRHLILARNEIAAYTRRRQIGLKVDSELPPEPFLPPTIDDERTCKRCYSIDSCMLYRKAVENIEDTSSPIADAYELKTGHLTSSQTAFFKKWEHLLSLEEHDIHKFRKELWTMGAAEREAKGRCLSSMALDTSFKPSPLPTTAAARDAKIHAFTYRFKRAPSSLLSTSLLNGLLDVNDAVTISVEPNLIALAHGFILALTPTEVVVGVDHDLSLEHIRSRPNISSSSEPIIYRIDRDDLHGGMARIRDNLAQIFYADGDSKRLELVVDLRKPYFHDPSTFPMPPAVAKFTAHLNPHQCEAVKKVLTAQDYALVLGMPGTGKTTVIAAIIKIMVEMGKTVLLTSYTHSAVDTILMKLKDDVDFTILRMGNVDKVHPDVRHLTLSARIPATTVEQLEHQLMTPPVVATTCLSIDQGLFSRRKFDYCIVDEASQITLPTCLGPLRFADKFVLVGDHFQLPPLVRNPLARKGGLDVSLFRRLSDAHPGSVVDLAYQYRMNADIMLLSNKLIYGNRLRCGSEEVARQALVLPDRSFLQNIHNGTLGCSGGESCWIERLMDERCKAVFVDTDMVPCHDSRVGDLVQNEGEANIVYQVTETLICCGIQPSQLGIISLYRQQIKVLSQKLKVRSGIEFMTADKSQGRDKDCIIISLVRSNSTGSIGDLVRDWRRMNVSFTRARSKLIIVGSRKTLADIELLHEFFVLMEEKGWILQLPAGADTAHSETFVPVVPASPRVKRYAGDHDAVTKENPTVEPPQKKQKKVEVEGLLRGRPILQDLVNDTK</sequence>
<evidence type="ECO:0000256" key="6">
    <source>
        <dbReference type="ARBA" id="ARBA00022705"/>
    </source>
</evidence>
<evidence type="ECO:0000256" key="8">
    <source>
        <dbReference type="ARBA" id="ARBA00022723"/>
    </source>
</evidence>
<dbReference type="GO" id="GO:0016787">
    <property type="term" value="F:hydrolase activity"/>
    <property type="evidence" value="ECO:0007669"/>
    <property type="project" value="UniProtKB-KW"/>
</dbReference>
<dbReference type="Pfam" id="PF08696">
    <property type="entry name" value="Dna2"/>
    <property type="match status" value="1"/>
</dbReference>
<reference evidence="25 26" key="1">
    <citation type="submission" date="2024-05" db="EMBL/GenBank/DDBJ databases">
        <title>A draft genome resource for the thread blight pathogen Marasmius tenuissimus strain MS-2.</title>
        <authorList>
            <person name="Yulfo-Soto G.E."/>
            <person name="Baruah I.K."/>
            <person name="Amoako-Attah I."/>
            <person name="Bukari Y."/>
            <person name="Meinhardt L.W."/>
            <person name="Bailey B.A."/>
            <person name="Cohen S.P."/>
        </authorList>
    </citation>
    <scope>NUCLEOTIDE SEQUENCE [LARGE SCALE GENOMIC DNA]</scope>
    <source>
        <strain evidence="25 26">MS-2</strain>
    </source>
</reference>
<protein>
    <recommendedName>
        <fullName evidence="4">DNA helicase</fullName>
        <ecNumber evidence="4">3.6.4.12</ecNumber>
    </recommendedName>
</protein>
<evidence type="ECO:0000313" key="25">
    <source>
        <dbReference type="EMBL" id="KAL0062905.1"/>
    </source>
</evidence>
<keyword evidence="16" id="KW-0238">DNA-binding</keyword>
<comment type="subcellular location">
    <subcellularLocation>
        <location evidence="2">Nucleus</location>
    </subcellularLocation>
</comment>
<evidence type="ECO:0000256" key="21">
    <source>
        <dbReference type="SAM" id="MobiDB-lite"/>
    </source>
</evidence>
<dbReference type="Proteomes" id="UP001437256">
    <property type="component" value="Unassembled WGS sequence"/>
</dbReference>
<evidence type="ECO:0000256" key="17">
    <source>
        <dbReference type="ARBA" id="ARBA00023204"/>
    </source>
</evidence>
<evidence type="ECO:0000256" key="10">
    <source>
        <dbReference type="ARBA" id="ARBA00022763"/>
    </source>
</evidence>
<keyword evidence="10" id="KW-0227">DNA damage</keyword>
<keyword evidence="15" id="KW-0411">Iron-sulfur</keyword>
<evidence type="ECO:0000256" key="5">
    <source>
        <dbReference type="ARBA" id="ARBA00022485"/>
    </source>
</evidence>
<dbReference type="SUPFAM" id="SSF52540">
    <property type="entry name" value="P-loop containing nucleoside triphosphate hydrolases"/>
    <property type="match status" value="1"/>
</dbReference>
<evidence type="ECO:0000256" key="13">
    <source>
        <dbReference type="ARBA" id="ARBA00022840"/>
    </source>
</evidence>
<keyword evidence="7" id="KW-0540">Nuclease</keyword>
<dbReference type="InterPro" id="IPR041679">
    <property type="entry name" value="DNA2/NAM7-like_C"/>
</dbReference>
<evidence type="ECO:0000256" key="2">
    <source>
        <dbReference type="ARBA" id="ARBA00004123"/>
    </source>
</evidence>
<dbReference type="InterPro" id="IPR047187">
    <property type="entry name" value="SF1_C_Upf1"/>
</dbReference>
<organism evidence="25 26">
    <name type="scientific">Marasmius tenuissimus</name>
    <dbReference type="NCBI Taxonomy" id="585030"/>
    <lineage>
        <taxon>Eukaryota</taxon>
        <taxon>Fungi</taxon>
        <taxon>Dikarya</taxon>
        <taxon>Basidiomycota</taxon>
        <taxon>Agaricomycotina</taxon>
        <taxon>Agaricomycetes</taxon>
        <taxon>Agaricomycetidae</taxon>
        <taxon>Agaricales</taxon>
        <taxon>Marasmiineae</taxon>
        <taxon>Marasmiaceae</taxon>
        <taxon>Marasmius</taxon>
    </lineage>
</organism>
<evidence type="ECO:0000259" key="22">
    <source>
        <dbReference type="Pfam" id="PF08696"/>
    </source>
</evidence>
<dbReference type="GO" id="GO:0003678">
    <property type="term" value="F:DNA helicase activity"/>
    <property type="evidence" value="ECO:0007669"/>
    <property type="project" value="UniProtKB-EC"/>
</dbReference>
<dbReference type="InterPro" id="IPR026851">
    <property type="entry name" value="Dna2/JHS1_DEXXQ-box"/>
</dbReference>
<accession>A0ABR2ZNL5</accession>
<dbReference type="Gene3D" id="3.90.320.10">
    <property type="match status" value="1"/>
</dbReference>
<evidence type="ECO:0000256" key="19">
    <source>
        <dbReference type="ARBA" id="ARBA00023268"/>
    </source>
</evidence>
<evidence type="ECO:0000256" key="20">
    <source>
        <dbReference type="ARBA" id="ARBA00047995"/>
    </source>
</evidence>
<dbReference type="CDD" id="cd18041">
    <property type="entry name" value="DEXXQc_DNA2"/>
    <property type="match status" value="1"/>
</dbReference>
<dbReference type="Pfam" id="PF13086">
    <property type="entry name" value="AAA_11"/>
    <property type="match status" value="2"/>
</dbReference>
<keyword evidence="14" id="KW-0408">Iron</keyword>
<feature type="region of interest" description="Disordered" evidence="21">
    <location>
        <begin position="100"/>
        <end position="120"/>
    </location>
</feature>
<dbReference type="CDD" id="cd22318">
    <property type="entry name" value="DNA2_N-like"/>
    <property type="match status" value="1"/>
</dbReference>
<evidence type="ECO:0000256" key="16">
    <source>
        <dbReference type="ARBA" id="ARBA00023125"/>
    </source>
</evidence>
<keyword evidence="19" id="KW-0511">Multifunctional enzyme</keyword>
<comment type="caution">
    <text evidence="25">The sequence shown here is derived from an EMBL/GenBank/DDBJ whole genome shotgun (WGS) entry which is preliminary data.</text>
</comment>
<comment type="catalytic activity">
    <reaction evidence="20">
        <text>ATP + H2O = ADP + phosphate + H(+)</text>
        <dbReference type="Rhea" id="RHEA:13065"/>
        <dbReference type="ChEBI" id="CHEBI:15377"/>
        <dbReference type="ChEBI" id="CHEBI:15378"/>
        <dbReference type="ChEBI" id="CHEBI:30616"/>
        <dbReference type="ChEBI" id="CHEBI:43474"/>
        <dbReference type="ChEBI" id="CHEBI:456216"/>
        <dbReference type="EC" id="3.6.4.12"/>
    </reaction>
</comment>
<feature type="domain" description="DNA replication factor Dna2 N-terminal" evidence="22">
    <location>
        <begin position="155"/>
        <end position="365"/>
    </location>
</feature>
<evidence type="ECO:0000259" key="23">
    <source>
        <dbReference type="Pfam" id="PF13086"/>
    </source>
</evidence>
<keyword evidence="18" id="KW-0539">Nucleus</keyword>
<evidence type="ECO:0000256" key="3">
    <source>
        <dbReference type="ARBA" id="ARBA00007913"/>
    </source>
</evidence>
<dbReference type="InterPro" id="IPR027417">
    <property type="entry name" value="P-loop_NTPase"/>
</dbReference>
<evidence type="ECO:0000256" key="9">
    <source>
        <dbReference type="ARBA" id="ARBA00022741"/>
    </source>
</evidence>
<name>A0ABR2ZNL5_9AGAR</name>
<keyword evidence="5" id="KW-0004">4Fe-4S</keyword>
<evidence type="ECO:0000256" key="7">
    <source>
        <dbReference type="ARBA" id="ARBA00022722"/>
    </source>
</evidence>
<evidence type="ECO:0000256" key="11">
    <source>
        <dbReference type="ARBA" id="ARBA00022801"/>
    </source>
</evidence>
<dbReference type="PANTHER" id="PTHR43788:SF8">
    <property type="entry name" value="DNA-BINDING PROTEIN SMUBP-2"/>
    <property type="match status" value="1"/>
</dbReference>
<feature type="region of interest" description="Disordered" evidence="21">
    <location>
        <begin position="1181"/>
        <end position="1200"/>
    </location>
</feature>
<proteinExistence type="inferred from homology"/>
<dbReference type="EC" id="3.6.4.12" evidence="4"/>
<keyword evidence="13" id="KW-0067">ATP-binding</keyword>
<evidence type="ECO:0000256" key="12">
    <source>
        <dbReference type="ARBA" id="ARBA00022806"/>
    </source>
</evidence>
<dbReference type="InterPro" id="IPR014808">
    <property type="entry name" value="DNA_replication_fac_Dna2_N"/>
</dbReference>
<evidence type="ECO:0000256" key="4">
    <source>
        <dbReference type="ARBA" id="ARBA00012551"/>
    </source>
</evidence>
<feature type="domain" description="DNA2/NAM7 helicase-like C-terminal" evidence="24">
    <location>
        <begin position="911"/>
        <end position="1125"/>
    </location>
</feature>
<keyword evidence="11 25" id="KW-0378">Hydrolase</keyword>
<keyword evidence="12" id="KW-0347">Helicase</keyword>
<dbReference type="InterPro" id="IPR050534">
    <property type="entry name" value="Coronavir_polyprotein_1ab"/>
</dbReference>
<feature type="domain" description="DNA2/NAM7 helicase helicase" evidence="23">
    <location>
        <begin position="733"/>
        <end position="829"/>
    </location>
</feature>
<keyword evidence="9" id="KW-0547">Nucleotide-binding</keyword>
<evidence type="ECO:0000256" key="14">
    <source>
        <dbReference type="ARBA" id="ARBA00023004"/>
    </source>
</evidence>
<evidence type="ECO:0000313" key="26">
    <source>
        <dbReference type="Proteomes" id="UP001437256"/>
    </source>
</evidence>
<gene>
    <name evidence="25" type="primary">dna2</name>
    <name evidence="25" type="ORF">AAF712_010226</name>
</gene>
<comment type="cofactor">
    <cofactor evidence="1">
        <name>[4Fe-4S] cluster</name>
        <dbReference type="ChEBI" id="CHEBI:49883"/>
    </cofactor>
</comment>
<keyword evidence="6" id="KW-0235">DNA replication</keyword>
<keyword evidence="26" id="KW-1185">Reference proteome</keyword>
<feature type="domain" description="DNA2/NAM7 helicase helicase" evidence="23">
    <location>
        <begin position="839"/>
        <end position="901"/>
    </location>
</feature>
<dbReference type="EMBL" id="JBBXMP010000093">
    <property type="protein sequence ID" value="KAL0062905.1"/>
    <property type="molecule type" value="Genomic_DNA"/>
</dbReference>
<evidence type="ECO:0000256" key="18">
    <source>
        <dbReference type="ARBA" id="ARBA00023242"/>
    </source>
</evidence>
<keyword evidence="8" id="KW-0479">Metal-binding</keyword>
<keyword evidence="17" id="KW-0234">DNA repair</keyword>
<keyword evidence="25" id="KW-0255">Endonuclease</keyword>
<dbReference type="InterPro" id="IPR041677">
    <property type="entry name" value="DNA2/NAM7_AAA_11"/>
</dbReference>
<comment type="similarity">
    <text evidence="3">Belongs to the DNA2/NAM7 helicase family.</text>
</comment>
<evidence type="ECO:0000259" key="24">
    <source>
        <dbReference type="Pfam" id="PF13087"/>
    </source>
</evidence>
<dbReference type="GO" id="GO:0004519">
    <property type="term" value="F:endonuclease activity"/>
    <property type="evidence" value="ECO:0007669"/>
    <property type="project" value="UniProtKB-KW"/>
</dbReference>
<dbReference type="CDD" id="cd18808">
    <property type="entry name" value="SF1_C_Upf1"/>
    <property type="match status" value="1"/>
</dbReference>
<dbReference type="Gene3D" id="3.40.50.300">
    <property type="entry name" value="P-loop containing nucleotide triphosphate hydrolases"/>
    <property type="match status" value="2"/>
</dbReference>
<dbReference type="InterPro" id="IPR011604">
    <property type="entry name" value="PDDEXK-like_dom_sf"/>
</dbReference>
<dbReference type="PANTHER" id="PTHR43788">
    <property type="entry name" value="DNA2/NAM7 HELICASE FAMILY MEMBER"/>
    <property type="match status" value="1"/>
</dbReference>